<protein>
    <submittedName>
        <fullName evidence="1">Uncharacterized protein</fullName>
    </submittedName>
</protein>
<keyword evidence="2" id="KW-1185">Reference proteome</keyword>
<accession>A0AAP0QEI1</accession>
<reference evidence="1 2" key="1">
    <citation type="submission" date="2024-05" db="EMBL/GenBank/DDBJ databases">
        <title>Haplotype-resolved chromosome-level genome assembly of Huyou (Citrus changshanensis).</title>
        <authorList>
            <person name="Miao C."/>
            <person name="Chen W."/>
            <person name="Wu Y."/>
            <person name="Wang L."/>
            <person name="Zhao S."/>
            <person name="Grierson D."/>
            <person name="Xu C."/>
            <person name="Chen K."/>
        </authorList>
    </citation>
    <scope>NUCLEOTIDE SEQUENCE [LARGE SCALE GENOMIC DNA]</scope>
    <source>
        <strain evidence="1">01-14</strain>
        <tissue evidence="1">Leaf</tissue>
    </source>
</reference>
<organism evidence="1 2">
    <name type="scientific">Citrus x changshan-huyou</name>
    <dbReference type="NCBI Taxonomy" id="2935761"/>
    <lineage>
        <taxon>Eukaryota</taxon>
        <taxon>Viridiplantae</taxon>
        <taxon>Streptophyta</taxon>
        <taxon>Embryophyta</taxon>
        <taxon>Tracheophyta</taxon>
        <taxon>Spermatophyta</taxon>
        <taxon>Magnoliopsida</taxon>
        <taxon>eudicotyledons</taxon>
        <taxon>Gunneridae</taxon>
        <taxon>Pentapetalae</taxon>
        <taxon>rosids</taxon>
        <taxon>malvids</taxon>
        <taxon>Sapindales</taxon>
        <taxon>Rutaceae</taxon>
        <taxon>Aurantioideae</taxon>
        <taxon>Citrus</taxon>
    </lineage>
</organism>
<name>A0AAP0QEI1_9ROSI</name>
<dbReference type="PANTHER" id="PTHR47074">
    <property type="entry name" value="BNAC02G40300D PROTEIN"/>
    <property type="match status" value="1"/>
</dbReference>
<proteinExistence type="predicted"/>
<dbReference type="Proteomes" id="UP001428341">
    <property type="component" value="Unassembled WGS sequence"/>
</dbReference>
<dbReference type="PANTHER" id="PTHR47074:SF48">
    <property type="entry name" value="POLYNUCLEOTIDYL TRANSFERASE, RIBONUCLEASE H-LIKE SUPERFAMILY PROTEIN"/>
    <property type="match status" value="1"/>
</dbReference>
<sequence length="182" mass="20250">MGIENVVHALVECKAAKKVWRLSHFDNDIHAAPGYDILSLLHGVKRMRIKVDLELFAAILWAKWNARNQWLFKGKRENPQIVVAKAKAVMEAYKRVQPSTVVSHGNQQRVAQQAWNPPLEGFVKVNTDAATNSEKNLAGLRAVIRDETGFTGSTYMMALEMSATDATGVYYNPGPALEFEGP</sequence>
<comment type="caution">
    <text evidence="1">The sequence shown here is derived from an EMBL/GenBank/DDBJ whole genome shotgun (WGS) entry which is preliminary data.</text>
</comment>
<evidence type="ECO:0000313" key="2">
    <source>
        <dbReference type="Proteomes" id="UP001428341"/>
    </source>
</evidence>
<gene>
    <name evidence="1" type="ORF">WN944_026395</name>
</gene>
<evidence type="ECO:0000313" key="1">
    <source>
        <dbReference type="EMBL" id="KAK9183245.1"/>
    </source>
</evidence>
<dbReference type="AlphaFoldDB" id="A0AAP0QEI1"/>
<dbReference type="InterPro" id="IPR052929">
    <property type="entry name" value="RNase_H-like_EbsB-rel"/>
</dbReference>
<dbReference type="EMBL" id="JBCGBO010000024">
    <property type="protein sequence ID" value="KAK9183245.1"/>
    <property type="molecule type" value="Genomic_DNA"/>
</dbReference>